<sequence length="201" mass="22691">MDVQWLCFLYLAVIIKIIKIMKNSILLSTVFLFFLVANVQAQSCSNGERMADRTWEKFGPWQPNISLVPFKNKVKKVKRAWNYIAGNRSATIGPRYLEIDGGNETGSITGQTQSTFVTPPSFNNTVKITINKFDGRAETKVVICSHGRDGVNRNLKTYTFPNDRNGKTKTFTLTGVKGKVITVAMKNRSVANRFKYRINAK</sequence>
<dbReference type="EMBL" id="LDJX01000002">
    <property type="protein sequence ID" value="KPM32904.1"/>
    <property type="molecule type" value="Genomic_DNA"/>
</dbReference>
<keyword evidence="2" id="KW-1185">Reference proteome</keyword>
<organism evidence="1 2">
    <name type="scientific">Croceitalea dokdonensis DOKDO 023</name>
    <dbReference type="NCBI Taxonomy" id="1300341"/>
    <lineage>
        <taxon>Bacteria</taxon>
        <taxon>Pseudomonadati</taxon>
        <taxon>Bacteroidota</taxon>
        <taxon>Flavobacteriia</taxon>
        <taxon>Flavobacteriales</taxon>
        <taxon>Flavobacteriaceae</taxon>
        <taxon>Croceitalea</taxon>
    </lineage>
</organism>
<dbReference type="STRING" id="1300341.I595_1331"/>
<name>A0A0P7AW64_9FLAO</name>
<dbReference type="Proteomes" id="UP000050280">
    <property type="component" value="Unassembled WGS sequence"/>
</dbReference>
<comment type="caution">
    <text evidence="1">The sequence shown here is derived from an EMBL/GenBank/DDBJ whole genome shotgun (WGS) entry which is preliminary data.</text>
</comment>
<protein>
    <submittedName>
        <fullName evidence="1">Uncharacterized protein</fullName>
    </submittedName>
</protein>
<proteinExistence type="predicted"/>
<evidence type="ECO:0000313" key="1">
    <source>
        <dbReference type="EMBL" id="KPM32904.1"/>
    </source>
</evidence>
<evidence type="ECO:0000313" key="2">
    <source>
        <dbReference type="Proteomes" id="UP000050280"/>
    </source>
</evidence>
<reference evidence="1 2" key="1">
    <citation type="submission" date="2015-09" db="EMBL/GenBank/DDBJ databases">
        <title>Genome sequence of the marine flavobacterium Croceitalea dokdonensis DOKDO 023 that contains proton- and sodium-pumping rhodopsins.</title>
        <authorList>
            <person name="Kwon S.-K."/>
            <person name="Lee H.K."/>
            <person name="Kwak M.-J."/>
            <person name="Kim J.F."/>
        </authorList>
    </citation>
    <scope>NUCLEOTIDE SEQUENCE [LARGE SCALE GENOMIC DNA]</scope>
    <source>
        <strain evidence="1 2">DOKDO 023</strain>
    </source>
</reference>
<dbReference type="AlphaFoldDB" id="A0A0P7AW64"/>
<accession>A0A0P7AW64</accession>
<gene>
    <name evidence="1" type="ORF">I595_1331</name>
</gene>